<dbReference type="SUPFAM" id="SSF48452">
    <property type="entry name" value="TPR-like"/>
    <property type="match status" value="1"/>
</dbReference>
<dbReference type="Pfam" id="PF06041">
    <property type="entry name" value="DUF924"/>
    <property type="match status" value="1"/>
</dbReference>
<organism evidence="1 2">
    <name type="scientific">Paracidovorax wautersii</name>
    <dbReference type="NCBI Taxonomy" id="1177982"/>
    <lineage>
        <taxon>Bacteria</taxon>
        <taxon>Pseudomonadati</taxon>
        <taxon>Pseudomonadota</taxon>
        <taxon>Betaproteobacteria</taxon>
        <taxon>Burkholderiales</taxon>
        <taxon>Comamonadaceae</taxon>
        <taxon>Paracidovorax</taxon>
    </lineage>
</organism>
<dbReference type="InterPro" id="IPR010323">
    <property type="entry name" value="DUF924"/>
</dbReference>
<sequence length="195" mass="21758">MSFFSFTSSRTKPAAPSLPGPQAVLDFWRDAGPERWFAKDEAFDEDFRSRFLPSHEAAARGELMRWMGVADSALALLLLLDQFPRNCFRGTPRMYATDAQALQLTQKALSAGYDTVVDKALRVFFYLPLMHDENLGSQFRCLALCAPLGGAPRRSSQEHYAVIEQFGRFPHRNAILGRTTTPEEQAFLDGGGFSG</sequence>
<gene>
    <name evidence="1" type="ORF">GAK30_02618</name>
</gene>
<proteinExistence type="predicted"/>
<protein>
    <recommendedName>
        <fullName evidence="3">DUF924 domain-containing protein</fullName>
    </recommendedName>
</protein>
<name>A0A7V8JPM0_9BURK</name>
<dbReference type="EMBL" id="WNDQ01000038">
    <property type="protein sequence ID" value="KAF1020286.1"/>
    <property type="molecule type" value="Genomic_DNA"/>
</dbReference>
<comment type="caution">
    <text evidence="1">The sequence shown here is derived from an EMBL/GenBank/DDBJ whole genome shotgun (WGS) entry which is preliminary data.</text>
</comment>
<dbReference type="Proteomes" id="UP000461670">
    <property type="component" value="Unassembled WGS sequence"/>
</dbReference>
<reference evidence="2" key="1">
    <citation type="journal article" date="2020" name="MBio">
        <title>Horizontal gene transfer to a defensive symbiont with a reduced genome amongst a multipartite beetle microbiome.</title>
        <authorList>
            <person name="Waterworth S.C."/>
            <person name="Florez L.V."/>
            <person name="Rees E.R."/>
            <person name="Hertweck C."/>
            <person name="Kaltenpoth M."/>
            <person name="Kwan J.C."/>
        </authorList>
    </citation>
    <scope>NUCLEOTIDE SEQUENCE [LARGE SCALE GENOMIC DNA]</scope>
</reference>
<dbReference type="InterPro" id="IPR011990">
    <property type="entry name" value="TPR-like_helical_dom_sf"/>
</dbReference>
<evidence type="ECO:0000313" key="1">
    <source>
        <dbReference type="EMBL" id="KAF1020286.1"/>
    </source>
</evidence>
<accession>A0A7V8JPM0</accession>
<dbReference type="Gene3D" id="1.20.58.320">
    <property type="entry name" value="TPR-like"/>
    <property type="match status" value="1"/>
</dbReference>
<dbReference type="AlphaFoldDB" id="A0A7V8JPM0"/>
<evidence type="ECO:0000313" key="2">
    <source>
        <dbReference type="Proteomes" id="UP000461670"/>
    </source>
</evidence>
<dbReference type="Gene3D" id="1.25.40.10">
    <property type="entry name" value="Tetratricopeptide repeat domain"/>
    <property type="match status" value="1"/>
</dbReference>
<evidence type="ECO:0008006" key="3">
    <source>
        <dbReference type="Google" id="ProtNLM"/>
    </source>
</evidence>